<evidence type="ECO:0000256" key="5">
    <source>
        <dbReference type="ARBA" id="ARBA00022777"/>
    </source>
</evidence>
<dbReference type="PANTHER" id="PTHR43065:SF46">
    <property type="entry name" value="C4-DICARBOXYLATE TRANSPORT SENSOR PROTEIN DCTB"/>
    <property type="match status" value="1"/>
</dbReference>
<evidence type="ECO:0000313" key="9">
    <source>
        <dbReference type="EMBL" id="RUT06814.1"/>
    </source>
</evidence>
<dbReference type="InterPro" id="IPR004358">
    <property type="entry name" value="Sig_transdc_His_kin-like_C"/>
</dbReference>
<dbReference type="PRINTS" id="PR00344">
    <property type="entry name" value="BCTRLSENSOR"/>
</dbReference>
<evidence type="ECO:0000256" key="1">
    <source>
        <dbReference type="ARBA" id="ARBA00000085"/>
    </source>
</evidence>
<dbReference type="SMART" id="SM00387">
    <property type="entry name" value="HATPase_c"/>
    <property type="match status" value="1"/>
</dbReference>
<dbReference type="SUPFAM" id="SSF55874">
    <property type="entry name" value="ATPase domain of HSP90 chaperone/DNA topoisomerase II/histidine kinase"/>
    <property type="match status" value="1"/>
</dbReference>
<dbReference type="RefSeq" id="WP_127081567.1">
    <property type="nucleotide sequence ID" value="NZ_RSCL01000006.1"/>
</dbReference>
<dbReference type="GO" id="GO:0000160">
    <property type="term" value="P:phosphorelay signal transduction system"/>
    <property type="evidence" value="ECO:0007669"/>
    <property type="project" value="UniProtKB-KW"/>
</dbReference>
<comment type="caution">
    <text evidence="9">The sequence shown here is derived from an EMBL/GenBank/DDBJ whole genome shotgun (WGS) entry which is preliminary data.</text>
</comment>
<dbReference type="EC" id="2.7.13.3" evidence="2"/>
<accession>A0A3S1B8H8</accession>
<dbReference type="PROSITE" id="PS50109">
    <property type="entry name" value="HIS_KIN"/>
    <property type="match status" value="1"/>
</dbReference>
<keyword evidence="5" id="KW-0418">Kinase</keyword>
<keyword evidence="4" id="KW-0547">Nucleotide-binding</keyword>
<dbReference type="Pfam" id="PF02518">
    <property type="entry name" value="HATPase_c"/>
    <property type="match status" value="1"/>
</dbReference>
<gene>
    <name evidence="9" type="ORF">DSM106972_030710</name>
</gene>
<evidence type="ECO:0000256" key="7">
    <source>
        <dbReference type="ARBA" id="ARBA00023012"/>
    </source>
</evidence>
<dbReference type="AlphaFoldDB" id="A0A3S1B8H8"/>
<keyword evidence="3" id="KW-0808">Transferase</keyword>
<evidence type="ECO:0000259" key="8">
    <source>
        <dbReference type="PROSITE" id="PS50109"/>
    </source>
</evidence>
<dbReference type="InterPro" id="IPR036890">
    <property type="entry name" value="HATPase_C_sf"/>
</dbReference>
<evidence type="ECO:0000313" key="10">
    <source>
        <dbReference type="Proteomes" id="UP000271624"/>
    </source>
</evidence>
<proteinExistence type="predicted"/>
<dbReference type="Proteomes" id="UP000271624">
    <property type="component" value="Unassembled WGS sequence"/>
</dbReference>
<evidence type="ECO:0000256" key="2">
    <source>
        <dbReference type="ARBA" id="ARBA00012438"/>
    </source>
</evidence>
<dbReference type="EMBL" id="RSCL01000006">
    <property type="protein sequence ID" value="RUT06814.1"/>
    <property type="molecule type" value="Genomic_DNA"/>
</dbReference>
<dbReference type="GO" id="GO:0005524">
    <property type="term" value="F:ATP binding"/>
    <property type="evidence" value="ECO:0007669"/>
    <property type="project" value="UniProtKB-KW"/>
</dbReference>
<evidence type="ECO:0000256" key="6">
    <source>
        <dbReference type="ARBA" id="ARBA00022840"/>
    </source>
</evidence>
<organism evidence="9 10">
    <name type="scientific">Dulcicalothrix desertica PCC 7102</name>
    <dbReference type="NCBI Taxonomy" id="232991"/>
    <lineage>
        <taxon>Bacteria</taxon>
        <taxon>Bacillati</taxon>
        <taxon>Cyanobacteriota</taxon>
        <taxon>Cyanophyceae</taxon>
        <taxon>Nostocales</taxon>
        <taxon>Calotrichaceae</taxon>
        <taxon>Dulcicalothrix</taxon>
    </lineage>
</organism>
<evidence type="ECO:0000256" key="4">
    <source>
        <dbReference type="ARBA" id="ARBA00022741"/>
    </source>
</evidence>
<dbReference type="Gene3D" id="3.30.565.10">
    <property type="entry name" value="Histidine kinase-like ATPase, C-terminal domain"/>
    <property type="match status" value="1"/>
</dbReference>
<sequence length="114" mass="12270">MNIISNAIDALLACDKKKKQIIIQTSISNNETIEIKISDNGSGIPDEVKHKIFNPFFTTKPVGQGTGLGLSICYQIMEKHHGKISVSSQPRAGTEFLLSLPLKIGVGAAPVILK</sequence>
<dbReference type="OrthoDB" id="9815750at2"/>
<name>A0A3S1B8H8_9CYAN</name>
<keyword evidence="7" id="KW-0902">Two-component regulatory system</keyword>
<evidence type="ECO:0000256" key="3">
    <source>
        <dbReference type="ARBA" id="ARBA00022679"/>
    </source>
</evidence>
<feature type="domain" description="Histidine kinase" evidence="8">
    <location>
        <begin position="1"/>
        <end position="104"/>
    </location>
</feature>
<keyword evidence="6" id="KW-0067">ATP-binding</keyword>
<protein>
    <recommendedName>
        <fullName evidence="2">histidine kinase</fullName>
        <ecNumber evidence="2">2.7.13.3</ecNumber>
    </recommendedName>
</protein>
<keyword evidence="10" id="KW-1185">Reference proteome</keyword>
<dbReference type="InterPro" id="IPR003594">
    <property type="entry name" value="HATPase_dom"/>
</dbReference>
<dbReference type="GO" id="GO:0004673">
    <property type="term" value="F:protein histidine kinase activity"/>
    <property type="evidence" value="ECO:0007669"/>
    <property type="project" value="UniProtKB-EC"/>
</dbReference>
<dbReference type="PANTHER" id="PTHR43065">
    <property type="entry name" value="SENSOR HISTIDINE KINASE"/>
    <property type="match status" value="1"/>
</dbReference>
<dbReference type="InterPro" id="IPR005467">
    <property type="entry name" value="His_kinase_dom"/>
</dbReference>
<comment type="catalytic activity">
    <reaction evidence="1">
        <text>ATP + protein L-histidine = ADP + protein N-phospho-L-histidine.</text>
        <dbReference type="EC" id="2.7.13.3"/>
    </reaction>
</comment>
<reference evidence="9" key="2">
    <citation type="journal article" date="2019" name="Genome Biol. Evol.">
        <title>Day and night: Metabolic profiles and evolutionary relationships of six axenic non-marine cyanobacteria.</title>
        <authorList>
            <person name="Will S.E."/>
            <person name="Henke P."/>
            <person name="Boedeker C."/>
            <person name="Huang S."/>
            <person name="Brinkmann H."/>
            <person name="Rohde M."/>
            <person name="Jarek M."/>
            <person name="Friedl T."/>
            <person name="Seufert S."/>
            <person name="Schumacher M."/>
            <person name="Overmann J."/>
            <person name="Neumann-Schaal M."/>
            <person name="Petersen J."/>
        </authorList>
    </citation>
    <scope>NUCLEOTIDE SEQUENCE [LARGE SCALE GENOMIC DNA]</scope>
    <source>
        <strain evidence="9">PCC 7102</strain>
    </source>
</reference>
<reference evidence="9" key="1">
    <citation type="submission" date="2018-12" db="EMBL/GenBank/DDBJ databases">
        <authorList>
            <person name="Will S."/>
            <person name="Neumann-Schaal M."/>
            <person name="Henke P."/>
        </authorList>
    </citation>
    <scope>NUCLEOTIDE SEQUENCE</scope>
    <source>
        <strain evidence="9">PCC 7102</strain>
    </source>
</reference>